<dbReference type="EMBL" id="OUUY01000087">
    <property type="protein sequence ID" value="SPQ01045.1"/>
    <property type="molecule type" value="Genomic_DNA"/>
</dbReference>
<feature type="signal peptide" evidence="1">
    <location>
        <begin position="1"/>
        <end position="25"/>
    </location>
</feature>
<proteinExistence type="predicted"/>
<dbReference type="InterPro" id="IPR037050">
    <property type="entry name" value="DUF1254_sf"/>
</dbReference>
<dbReference type="SUPFAM" id="SSF160935">
    <property type="entry name" value="VPA0735-like"/>
    <property type="match status" value="1"/>
</dbReference>
<dbReference type="OrthoDB" id="9777345at2"/>
<dbReference type="Proteomes" id="UP000245125">
    <property type="component" value="Unassembled WGS sequence"/>
</dbReference>
<feature type="chain" id="PRO_5015582283" description="Cell envelope protein" evidence="1">
    <location>
        <begin position="26"/>
        <end position="476"/>
    </location>
</feature>
<evidence type="ECO:0000313" key="5">
    <source>
        <dbReference type="Proteomes" id="UP000245125"/>
    </source>
</evidence>
<organism evidence="4 5">
    <name type="scientific">Candidatus Sulfobium mesophilum</name>
    <dbReference type="NCBI Taxonomy" id="2016548"/>
    <lineage>
        <taxon>Bacteria</taxon>
        <taxon>Pseudomonadati</taxon>
        <taxon>Nitrospirota</taxon>
        <taxon>Nitrospiria</taxon>
        <taxon>Nitrospirales</taxon>
        <taxon>Nitrospiraceae</taxon>
        <taxon>Candidatus Sulfobium</taxon>
    </lineage>
</organism>
<feature type="domain" description="DUF1254" evidence="3">
    <location>
        <begin position="72"/>
        <end position="201"/>
    </location>
</feature>
<dbReference type="InterPro" id="IPR010679">
    <property type="entry name" value="DUF1254"/>
</dbReference>
<dbReference type="Gene3D" id="2.60.120.600">
    <property type="entry name" value="Domain of unknown function DUF1214, C-terminal domain"/>
    <property type="match status" value="1"/>
</dbReference>
<dbReference type="Gene3D" id="2.60.40.1610">
    <property type="entry name" value="Domain of unknown function DUF1254"/>
    <property type="match status" value="1"/>
</dbReference>
<keyword evidence="1" id="KW-0732">Signal</keyword>
<dbReference type="AlphaFoldDB" id="A0A2U3QI48"/>
<dbReference type="Pfam" id="PF06863">
    <property type="entry name" value="DUF1254"/>
    <property type="match status" value="1"/>
</dbReference>
<gene>
    <name evidence="4" type="ORF">NBG4_400013</name>
</gene>
<evidence type="ECO:0000313" key="4">
    <source>
        <dbReference type="EMBL" id="SPQ01045.1"/>
    </source>
</evidence>
<evidence type="ECO:0008006" key="6">
    <source>
        <dbReference type="Google" id="ProtNLM"/>
    </source>
</evidence>
<dbReference type="PANTHER" id="PTHR36509:SF2">
    <property type="entry name" value="BLL3101 PROTEIN"/>
    <property type="match status" value="1"/>
</dbReference>
<feature type="domain" description="DUF1214" evidence="2">
    <location>
        <begin position="342"/>
        <end position="454"/>
    </location>
</feature>
<keyword evidence="5" id="KW-1185">Reference proteome</keyword>
<dbReference type="InterPro" id="IPR010621">
    <property type="entry name" value="DUF1214"/>
</dbReference>
<protein>
    <recommendedName>
        <fullName evidence="6">Cell envelope protein</fullName>
    </recommendedName>
</protein>
<dbReference type="InterPro" id="IPR037049">
    <property type="entry name" value="DUF1214_C_sf"/>
</dbReference>
<dbReference type="Pfam" id="PF06742">
    <property type="entry name" value="DUF1214"/>
    <property type="match status" value="1"/>
</dbReference>
<name>A0A2U3QI48_9BACT</name>
<sequence length="476" mass="53280">MKTRLTKILAFMCAMAMLAALPAFAADEITTTEARTIAKDAYIYGFPLVESYRIQYAYFVDSNNPEFKAPWNQIRNIPYVYTPEDKVMQTPNSDTPYSMLGIDLRAEPMVLTVPAIEKSRYFSVQLIDACTHMVAYVGSRATGNDGGSFLIAGPRWKGETPKGIKNVFRMETDFAIAIFRTQLFNPGDLDNVKKVQTGYKAQSLSVFLGQTAPKTAPAIEFVRPLTPPEQKTSLEFFNVLNFTLQFCPTNPSERELMGRFSKIGVGSGRRLDLAKLSPEVQKAIADGMADAWKELDDFQKTSFATGGVTSGDLFGATAFQKTYYLYRFAGATYRIYAISNTEAMYPVYVVDSDGQKLDASTNSYTLRFAPGLLPPVNAFWSLTMYELPSRLLYANVLNRYLINSPMLPALRKDPDNGLTLYIQHDSPGKDKESNWLPAPNGSFMVILRMYWPKEEALAGGWKQPPMKRVGRSILLE</sequence>
<evidence type="ECO:0000256" key="1">
    <source>
        <dbReference type="SAM" id="SignalP"/>
    </source>
</evidence>
<reference evidence="5" key="1">
    <citation type="submission" date="2018-03" db="EMBL/GenBank/DDBJ databases">
        <authorList>
            <person name="Zecchin S."/>
        </authorList>
    </citation>
    <scope>NUCLEOTIDE SEQUENCE [LARGE SCALE GENOMIC DNA]</scope>
</reference>
<evidence type="ECO:0000259" key="3">
    <source>
        <dbReference type="Pfam" id="PF06863"/>
    </source>
</evidence>
<accession>A0A2U3QI48</accession>
<evidence type="ECO:0000259" key="2">
    <source>
        <dbReference type="Pfam" id="PF06742"/>
    </source>
</evidence>
<dbReference type="PANTHER" id="PTHR36509">
    <property type="entry name" value="BLL3101 PROTEIN"/>
    <property type="match status" value="1"/>
</dbReference>